<evidence type="ECO:0000256" key="4">
    <source>
        <dbReference type="ARBA" id="ARBA00022801"/>
    </source>
</evidence>
<gene>
    <name evidence="5" type="primary">mrnC</name>
    <name evidence="7" type="ORF">CYJ57_03890</name>
</gene>
<keyword evidence="5" id="KW-0963">Cytoplasm</keyword>
<dbReference type="InterPro" id="IPR000999">
    <property type="entry name" value="RNase_III_dom"/>
</dbReference>
<keyword evidence="5" id="KW-0460">Magnesium</keyword>
<evidence type="ECO:0000313" key="7">
    <source>
        <dbReference type="EMBL" id="PKY89513.1"/>
    </source>
</evidence>
<keyword evidence="1 5" id="KW-0698">rRNA processing</keyword>
<comment type="subcellular location">
    <subcellularLocation>
        <location evidence="5">Cytoplasm</location>
    </subcellularLocation>
</comment>
<dbReference type="SMART" id="SM00535">
    <property type="entry name" value="RIBOc"/>
    <property type="match status" value="1"/>
</dbReference>
<keyword evidence="2 5" id="KW-0540">Nuclease</keyword>
<dbReference type="AlphaFoldDB" id="A0A2I1K1M1"/>
<protein>
    <recommendedName>
        <fullName evidence="5">Mini-ribonuclease 3</fullName>
        <shortName evidence="5">Mini-3</shortName>
        <shortName evidence="5">Mini-RNase 3</shortName>
        <ecNumber evidence="5">3.1.26.-</ecNumber>
    </recommendedName>
    <alternativeName>
        <fullName evidence="5">Mini-RNase III</fullName>
        <shortName evidence="5">Mini-III</shortName>
    </alternativeName>
</protein>
<organism evidence="7 8">
    <name type="scientific">Falseniella ignava</name>
    <dbReference type="NCBI Taxonomy" id="137730"/>
    <lineage>
        <taxon>Bacteria</taxon>
        <taxon>Bacillati</taxon>
        <taxon>Bacillota</taxon>
        <taxon>Bacilli</taxon>
        <taxon>Lactobacillales</taxon>
        <taxon>Aerococcaceae</taxon>
        <taxon>Falseniella</taxon>
    </lineage>
</organism>
<evidence type="ECO:0000256" key="1">
    <source>
        <dbReference type="ARBA" id="ARBA00022552"/>
    </source>
</evidence>
<dbReference type="GO" id="GO:0005737">
    <property type="term" value="C:cytoplasm"/>
    <property type="evidence" value="ECO:0007669"/>
    <property type="project" value="UniProtKB-SubCell"/>
</dbReference>
<dbReference type="OrthoDB" id="46571at2"/>
<dbReference type="Gene3D" id="1.10.1520.10">
    <property type="entry name" value="Ribonuclease III domain"/>
    <property type="match status" value="1"/>
</dbReference>
<evidence type="ECO:0000313" key="8">
    <source>
        <dbReference type="Proteomes" id="UP000234384"/>
    </source>
</evidence>
<dbReference type="Proteomes" id="UP000234384">
    <property type="component" value="Unassembled WGS sequence"/>
</dbReference>
<evidence type="ECO:0000256" key="5">
    <source>
        <dbReference type="HAMAP-Rule" id="MF_01468"/>
    </source>
</evidence>
<dbReference type="SUPFAM" id="SSF69065">
    <property type="entry name" value="RNase III domain-like"/>
    <property type="match status" value="1"/>
</dbReference>
<dbReference type="EC" id="3.1.26.-" evidence="5"/>
<dbReference type="GO" id="GO:0006364">
    <property type="term" value="P:rRNA processing"/>
    <property type="evidence" value="ECO:0007669"/>
    <property type="project" value="UniProtKB-UniRule"/>
</dbReference>
<dbReference type="GO" id="GO:0004525">
    <property type="term" value="F:ribonuclease III activity"/>
    <property type="evidence" value="ECO:0007669"/>
    <property type="project" value="InterPro"/>
</dbReference>
<reference evidence="7 8" key="1">
    <citation type="submission" date="2017-12" db="EMBL/GenBank/DDBJ databases">
        <title>Phylogenetic diversity of female urinary microbiome.</title>
        <authorList>
            <person name="Thomas-White K."/>
            <person name="Wolfe A.J."/>
        </authorList>
    </citation>
    <scope>NUCLEOTIDE SEQUENCE [LARGE SCALE GENOMIC DNA]</scope>
    <source>
        <strain evidence="7 8">UMB0898</strain>
    </source>
</reference>
<comment type="cofactor">
    <cofactor evidence="5">
        <name>Mg(2+)</name>
        <dbReference type="ChEBI" id="CHEBI:18420"/>
    </cofactor>
</comment>
<dbReference type="PANTHER" id="PTHR34276">
    <property type="entry name" value="MINI-RIBONUCLEASE 3"/>
    <property type="match status" value="1"/>
</dbReference>
<dbReference type="HAMAP" id="MF_01468">
    <property type="entry name" value="RNase_Mini_III"/>
    <property type="match status" value="1"/>
</dbReference>
<name>A0A2I1K1M1_9LACT</name>
<keyword evidence="5" id="KW-0690">Ribosome biogenesis</keyword>
<evidence type="ECO:0000256" key="3">
    <source>
        <dbReference type="ARBA" id="ARBA00022759"/>
    </source>
</evidence>
<comment type="caution">
    <text evidence="7">The sequence shown here is derived from an EMBL/GenBank/DDBJ whole genome shotgun (WGS) entry which is preliminary data.</text>
</comment>
<evidence type="ECO:0000256" key="2">
    <source>
        <dbReference type="ARBA" id="ARBA00022722"/>
    </source>
</evidence>
<evidence type="ECO:0000259" key="6">
    <source>
        <dbReference type="SMART" id="SM00535"/>
    </source>
</evidence>
<feature type="domain" description="RNase III" evidence="6">
    <location>
        <begin position="1"/>
        <end position="143"/>
    </location>
</feature>
<dbReference type="EMBL" id="PKHE01000007">
    <property type="protein sequence ID" value="PKY89513.1"/>
    <property type="molecule type" value="Genomic_DNA"/>
</dbReference>
<comment type="similarity">
    <text evidence="5">Belongs to the MrnC RNase family.</text>
</comment>
<keyword evidence="3 5" id="KW-0255">Endonuclease</keyword>
<proteinExistence type="inferred from homology"/>
<keyword evidence="5" id="KW-0699">rRNA-binding</keyword>
<sequence>MTLHKARHGREKDSVEKPELMNGATLAYIGDAVYEVAVRQHVLLSGETHPNQLHRLAIRFVEAAGQAQVMKHWLSDDTSLTPEEIQIYKRGRNYKTNTKAKNASIGDYRQATGFEALIGWLYLSNQHDRMNQLMQEAIQWIESTHSK</sequence>
<keyword evidence="5" id="KW-0694">RNA-binding</keyword>
<dbReference type="InterPro" id="IPR036389">
    <property type="entry name" value="RNase_III_sf"/>
</dbReference>
<accession>A0A2I1K1M1</accession>
<feature type="active site" evidence="5">
    <location>
        <position position="31"/>
    </location>
</feature>
<comment type="function">
    <text evidence="5">Involved in correct processing of both the 5' and 3' ends of 23S rRNA precursor. Processes 30S rRNA precursor transcript even in absence of ribonuclease 3 (Rnc); Rnc processes 30S rRNA into smaller rRNA precursors.</text>
</comment>
<dbReference type="GO" id="GO:0019843">
    <property type="term" value="F:rRNA binding"/>
    <property type="evidence" value="ECO:0007669"/>
    <property type="project" value="UniProtKB-UniRule"/>
</dbReference>
<dbReference type="PANTHER" id="PTHR34276:SF1">
    <property type="entry name" value="MINI-RIBONUCLEASE 3"/>
    <property type="match status" value="1"/>
</dbReference>
<comment type="subunit">
    <text evidence="5">Homodimer.</text>
</comment>
<dbReference type="Pfam" id="PF00636">
    <property type="entry name" value="Ribonuclease_3"/>
    <property type="match status" value="1"/>
</dbReference>
<keyword evidence="4 5" id="KW-0378">Hydrolase</keyword>
<dbReference type="InterPro" id="IPR008226">
    <property type="entry name" value="Mini3_fam"/>
</dbReference>
<dbReference type="PIRSF" id="PIRSF005520">
    <property type="entry name" value="UCP005520"/>
    <property type="match status" value="1"/>
</dbReference>